<comment type="catalytic activity">
    <reaction evidence="7">
        <text>L-aspartate + L-glutamine + ATP + H2O = L-asparagine + L-glutamate + AMP + diphosphate + H(+)</text>
        <dbReference type="Rhea" id="RHEA:12228"/>
        <dbReference type="ChEBI" id="CHEBI:15377"/>
        <dbReference type="ChEBI" id="CHEBI:15378"/>
        <dbReference type="ChEBI" id="CHEBI:29985"/>
        <dbReference type="ChEBI" id="CHEBI:29991"/>
        <dbReference type="ChEBI" id="CHEBI:30616"/>
        <dbReference type="ChEBI" id="CHEBI:33019"/>
        <dbReference type="ChEBI" id="CHEBI:58048"/>
        <dbReference type="ChEBI" id="CHEBI:58359"/>
        <dbReference type="ChEBI" id="CHEBI:456215"/>
        <dbReference type="EC" id="6.3.5.4"/>
    </reaction>
</comment>
<keyword evidence="6 8" id="KW-0315">Glutamine amidotransferase</keyword>
<evidence type="ECO:0000256" key="3">
    <source>
        <dbReference type="ARBA" id="ARBA00012737"/>
    </source>
</evidence>
<dbReference type="EMBL" id="CP050066">
    <property type="protein sequence ID" value="QIP05493.1"/>
    <property type="molecule type" value="Genomic_DNA"/>
</dbReference>
<feature type="binding site" evidence="9">
    <location>
        <begin position="370"/>
        <end position="371"/>
    </location>
    <ligand>
        <name>ATP</name>
        <dbReference type="ChEBI" id="CHEBI:30616"/>
    </ligand>
</feature>
<sequence length="646" mass="71596">MCGIAGVIGRLDESNRAALRRMNDAMAHRGPDADGTWMSEPDERGWGVLLGHRRLSILDLSPAGSQPMADPVTGHVIVFNGEIFNFHELRRRLQAEGQKFCSSGDTAVMLRALGLHGPEAVSWLRGMFAFACWDPSQRRLLLARDPLGIKPLYVARSPDPKAGWSLAFASEIRALLASGLLGTPRLDPQAASSIVWNGFVVGPNSMVKGVSLLSPGHVIEHHAAGNEVHQRQFWGISHRSPGRTTTQDDLAVVIEEDIKLHLASDVPLAVFLSGGVDSAATANLARRASQEPIHTFTLAFEEQEFNEAPFARKIAAAIGTQHHEVLLSEGQFVEGLERALDSLDQPTFDGLNAYYLSKAIREAGFTVALSGTGGDELFGGYPTFRDLPALQRWSRRSSWVPSEVRANAATIATWPLRRTGAAVPPQTRWAKLPDMIRHGDDLLALYQHAYALFLPDFQEELLARDFAEPLSFGLPSQMRDQLLDETRGRTPLSAISVMEQRLFLGERLLRDNDVASMASSLEQRLPLVDQVLFDNVDHLPDSTRYSPLGRKAILRRIGLVGLDMALFERPKSGFVLPFDRWIRQGLKSAMDQTLRDPLAVAPVGLNPAAVQRLWRAFVDGAPGIYWSRVWAIFVFVRWCHRNRVFR</sequence>
<dbReference type="SUPFAM" id="SSF56235">
    <property type="entry name" value="N-terminal nucleophile aminohydrolases (Ntn hydrolases)"/>
    <property type="match status" value="1"/>
</dbReference>
<feature type="domain" description="Glutamine amidotransferase type-2" evidence="10">
    <location>
        <begin position="2"/>
        <end position="224"/>
    </location>
</feature>
<keyword evidence="8" id="KW-0028">Amino-acid biosynthesis</keyword>
<comment type="similarity">
    <text evidence="2">Belongs to the asparagine synthetase family.</text>
</comment>
<dbReference type="GO" id="GO:0004066">
    <property type="term" value="F:asparagine synthase (glutamine-hydrolyzing) activity"/>
    <property type="evidence" value="ECO:0007669"/>
    <property type="project" value="UniProtKB-EC"/>
</dbReference>
<evidence type="ECO:0000256" key="1">
    <source>
        <dbReference type="ARBA" id="ARBA00005187"/>
    </source>
</evidence>
<dbReference type="PANTHER" id="PTHR43284:SF1">
    <property type="entry name" value="ASPARAGINE SYNTHETASE"/>
    <property type="match status" value="1"/>
</dbReference>
<comment type="pathway">
    <text evidence="1">Amino-acid biosynthesis; L-asparagine biosynthesis; L-asparagine from L-aspartate (L-Gln route): step 1/1.</text>
</comment>
<dbReference type="Pfam" id="PF00733">
    <property type="entry name" value="Asn_synthase"/>
    <property type="match status" value="1"/>
</dbReference>
<dbReference type="InterPro" id="IPR014729">
    <property type="entry name" value="Rossmann-like_a/b/a_fold"/>
</dbReference>
<organism evidence="11 12">
    <name type="scientific">Bradyrhizobium symbiodeficiens</name>
    <dbReference type="NCBI Taxonomy" id="1404367"/>
    <lineage>
        <taxon>Bacteria</taxon>
        <taxon>Pseudomonadati</taxon>
        <taxon>Pseudomonadota</taxon>
        <taxon>Alphaproteobacteria</taxon>
        <taxon>Hyphomicrobiales</taxon>
        <taxon>Nitrobacteraceae</taxon>
        <taxon>Bradyrhizobium</taxon>
    </lineage>
</organism>
<dbReference type="CDD" id="cd00712">
    <property type="entry name" value="AsnB"/>
    <property type="match status" value="1"/>
</dbReference>
<dbReference type="GO" id="GO:0006529">
    <property type="term" value="P:asparagine biosynthetic process"/>
    <property type="evidence" value="ECO:0007669"/>
    <property type="project" value="UniProtKB-KW"/>
</dbReference>
<dbReference type="Pfam" id="PF13537">
    <property type="entry name" value="GATase_7"/>
    <property type="match status" value="1"/>
</dbReference>
<dbReference type="CDD" id="cd01991">
    <property type="entry name" value="Asn_synthase_B_C"/>
    <property type="match status" value="1"/>
</dbReference>
<evidence type="ECO:0000256" key="4">
    <source>
        <dbReference type="ARBA" id="ARBA00022741"/>
    </source>
</evidence>
<protein>
    <recommendedName>
        <fullName evidence="3">asparagine synthase (glutamine-hydrolyzing)</fullName>
        <ecNumber evidence="3">6.3.5.4</ecNumber>
    </recommendedName>
</protein>
<dbReference type="NCBIfam" id="TIGR01536">
    <property type="entry name" value="asn_synth_AEB"/>
    <property type="match status" value="1"/>
</dbReference>
<dbReference type="InterPro" id="IPR029055">
    <property type="entry name" value="Ntn_hydrolases_N"/>
</dbReference>
<dbReference type="AlphaFoldDB" id="A0A6G8ZZV4"/>
<dbReference type="InterPro" id="IPR033738">
    <property type="entry name" value="AsnB_N"/>
</dbReference>
<dbReference type="InterPro" id="IPR001962">
    <property type="entry name" value="Asn_synthase"/>
</dbReference>
<dbReference type="EC" id="6.3.5.4" evidence="3"/>
<keyword evidence="11" id="KW-0436">Ligase</keyword>
<feature type="binding site" evidence="9">
    <location>
        <position position="105"/>
    </location>
    <ligand>
        <name>L-glutamine</name>
        <dbReference type="ChEBI" id="CHEBI:58359"/>
    </ligand>
</feature>
<dbReference type="GO" id="GO:0005829">
    <property type="term" value="C:cytosol"/>
    <property type="evidence" value="ECO:0007669"/>
    <property type="project" value="TreeGrafter"/>
</dbReference>
<keyword evidence="8" id="KW-0061">Asparagine biosynthesis</keyword>
<keyword evidence="5 9" id="KW-0067">ATP-binding</keyword>
<reference evidence="11 12" key="1">
    <citation type="journal article" date="2020" name="Int. J. Syst. Evol. Microbiol.">
        <title>Description and complete genome sequences of Bradyrhizobium symbiodeficiens sp. nov., a non-symbiotic bacterium associated with legumes native to Canada.</title>
        <authorList>
            <person name="Bromfield E.S.P."/>
            <person name="Cloutier S."/>
            <person name="Nguyen H.D.T."/>
        </authorList>
    </citation>
    <scope>NUCLEOTIDE SEQUENCE [LARGE SCALE GENOMIC DNA]</scope>
    <source>
        <strain evidence="11 12">101S1MB</strain>
    </source>
</reference>
<evidence type="ECO:0000256" key="8">
    <source>
        <dbReference type="PIRSR" id="PIRSR001589-1"/>
    </source>
</evidence>
<dbReference type="Gene3D" id="3.40.50.620">
    <property type="entry name" value="HUPs"/>
    <property type="match status" value="2"/>
</dbReference>
<evidence type="ECO:0000256" key="2">
    <source>
        <dbReference type="ARBA" id="ARBA00005752"/>
    </source>
</evidence>
<proteinExistence type="inferred from homology"/>
<feature type="active site" description="For GATase activity" evidence="8">
    <location>
        <position position="2"/>
    </location>
</feature>
<dbReference type="PIRSF" id="PIRSF001589">
    <property type="entry name" value="Asn_synthetase_glu-h"/>
    <property type="match status" value="1"/>
</dbReference>
<dbReference type="GO" id="GO:0005524">
    <property type="term" value="F:ATP binding"/>
    <property type="evidence" value="ECO:0007669"/>
    <property type="project" value="UniProtKB-KW"/>
</dbReference>
<evidence type="ECO:0000313" key="11">
    <source>
        <dbReference type="EMBL" id="QIP05493.1"/>
    </source>
</evidence>
<evidence type="ECO:0000256" key="7">
    <source>
        <dbReference type="ARBA" id="ARBA00048741"/>
    </source>
</evidence>
<evidence type="ECO:0000313" key="12">
    <source>
        <dbReference type="Proteomes" id="UP000500895"/>
    </source>
</evidence>
<dbReference type="Proteomes" id="UP000500895">
    <property type="component" value="Chromosome"/>
</dbReference>
<dbReference type="InterPro" id="IPR051786">
    <property type="entry name" value="ASN_synthetase/amidase"/>
</dbReference>
<dbReference type="PANTHER" id="PTHR43284">
    <property type="entry name" value="ASPARAGINE SYNTHETASE (GLUTAMINE-HYDROLYZING)"/>
    <property type="match status" value="1"/>
</dbReference>
<evidence type="ECO:0000256" key="6">
    <source>
        <dbReference type="ARBA" id="ARBA00022962"/>
    </source>
</evidence>
<keyword evidence="4 9" id="KW-0547">Nucleotide-binding</keyword>
<accession>A0A6G8ZZV4</accession>
<dbReference type="InterPro" id="IPR006426">
    <property type="entry name" value="Asn_synth_AEB"/>
</dbReference>
<dbReference type="PROSITE" id="PS51278">
    <property type="entry name" value="GATASE_TYPE_2"/>
    <property type="match status" value="1"/>
</dbReference>
<dbReference type="InterPro" id="IPR017932">
    <property type="entry name" value="GATase_2_dom"/>
</dbReference>
<dbReference type="SUPFAM" id="SSF52402">
    <property type="entry name" value="Adenine nucleotide alpha hydrolases-like"/>
    <property type="match status" value="1"/>
</dbReference>
<evidence type="ECO:0000256" key="5">
    <source>
        <dbReference type="ARBA" id="ARBA00022840"/>
    </source>
</evidence>
<dbReference type="RefSeq" id="WP_166466833.1">
    <property type="nucleotide sequence ID" value="NZ_CP050066.2"/>
</dbReference>
<evidence type="ECO:0000259" key="10">
    <source>
        <dbReference type="PROSITE" id="PS51278"/>
    </source>
</evidence>
<gene>
    <name evidence="11" type="primary">asnB</name>
    <name evidence="11" type="ORF">HAV00_04155</name>
</gene>
<dbReference type="Gene3D" id="3.60.20.10">
    <property type="entry name" value="Glutamine Phosphoribosylpyrophosphate, subunit 1, domain 1"/>
    <property type="match status" value="1"/>
</dbReference>
<evidence type="ECO:0000256" key="9">
    <source>
        <dbReference type="PIRSR" id="PIRSR001589-2"/>
    </source>
</evidence>
<name>A0A6G8ZZV4_9BRAD</name>